<feature type="domain" description="GH18" evidence="2">
    <location>
        <begin position="25"/>
        <end position="330"/>
    </location>
</feature>
<dbReference type="PROSITE" id="PS51910">
    <property type="entry name" value="GH18_2"/>
    <property type="match status" value="1"/>
</dbReference>
<dbReference type="InterPro" id="IPR001223">
    <property type="entry name" value="Glyco_hydro18_cat"/>
</dbReference>
<dbReference type="Gene3D" id="3.20.20.80">
    <property type="entry name" value="Glycosidases"/>
    <property type="match status" value="1"/>
</dbReference>
<dbReference type="PANTHER" id="PTHR46066:SF2">
    <property type="entry name" value="CHITINASE DOMAIN-CONTAINING PROTEIN 1"/>
    <property type="match status" value="1"/>
</dbReference>
<gene>
    <name evidence="3" type="ORF">IAA81_09320</name>
</gene>
<dbReference type="GO" id="GO:0005975">
    <property type="term" value="P:carbohydrate metabolic process"/>
    <property type="evidence" value="ECO:0007669"/>
    <property type="project" value="InterPro"/>
</dbReference>
<dbReference type="Gene3D" id="3.10.50.10">
    <property type="match status" value="1"/>
</dbReference>
<evidence type="ECO:0000256" key="1">
    <source>
        <dbReference type="SAM" id="SignalP"/>
    </source>
</evidence>
<dbReference type="GO" id="GO:0008061">
    <property type="term" value="F:chitin binding"/>
    <property type="evidence" value="ECO:0007669"/>
    <property type="project" value="InterPro"/>
</dbReference>
<comment type="caution">
    <text evidence="3">The sequence shown here is derived from an EMBL/GenBank/DDBJ whole genome shotgun (WGS) entry which is preliminary data.</text>
</comment>
<dbReference type="EMBL" id="JADIMM010000108">
    <property type="protein sequence ID" value="MBO8458406.1"/>
    <property type="molecule type" value="Genomic_DNA"/>
</dbReference>
<name>A0A9D9HQQ8_9SPIR</name>
<organism evidence="3 4">
    <name type="scientific">Candidatus Gallitreponema excrementavium</name>
    <dbReference type="NCBI Taxonomy" id="2840840"/>
    <lineage>
        <taxon>Bacteria</taxon>
        <taxon>Pseudomonadati</taxon>
        <taxon>Spirochaetota</taxon>
        <taxon>Spirochaetia</taxon>
        <taxon>Spirochaetales</taxon>
        <taxon>Candidatus Gallitreponema</taxon>
    </lineage>
</organism>
<dbReference type="InterPro" id="IPR017853">
    <property type="entry name" value="GH"/>
</dbReference>
<keyword evidence="3" id="KW-0378">Hydrolase</keyword>
<feature type="chain" id="PRO_5039457478" evidence="1">
    <location>
        <begin position="23"/>
        <end position="330"/>
    </location>
</feature>
<sequence length="330" mass="37547">MIFRIKRTVLILCLCPLALVWASQPKYVGLTEVWAYLMDGEERFYTPDLPVTDIGYFGAGIGRYGNLVGVPDRDKLANSPAKIHLVVAEVSGNYGLSHFILNPDYGVRDRFIEEILYAMNDFDGLQIDFESVTSRDSENFLNFLEILKDGIGNKTLSVAVPARTKRLKNDAYDYKELSRIADRIIIMAYDEHWSGSRPGPVASFPWSKSVALYALRYISSSKLIMGLPFYGRAWADKSTSRALKYSTLQDLIAEKEIPPEAFKESQGVGHFDYQETVNISVYFDNAITTLNRLSLYQSLGVKNAAFWRLGQEDDRVWEYILLENKDNPRE</sequence>
<dbReference type="SMART" id="SM00636">
    <property type="entry name" value="Glyco_18"/>
    <property type="match status" value="1"/>
</dbReference>
<dbReference type="Proteomes" id="UP000823638">
    <property type="component" value="Unassembled WGS sequence"/>
</dbReference>
<reference evidence="3" key="2">
    <citation type="journal article" date="2021" name="PeerJ">
        <title>Extensive microbial diversity within the chicken gut microbiome revealed by metagenomics and culture.</title>
        <authorList>
            <person name="Gilroy R."/>
            <person name="Ravi A."/>
            <person name="Getino M."/>
            <person name="Pursley I."/>
            <person name="Horton D.L."/>
            <person name="Alikhan N.F."/>
            <person name="Baker D."/>
            <person name="Gharbi K."/>
            <person name="Hall N."/>
            <person name="Watson M."/>
            <person name="Adriaenssens E.M."/>
            <person name="Foster-Nyarko E."/>
            <person name="Jarju S."/>
            <person name="Secka A."/>
            <person name="Antonio M."/>
            <person name="Oren A."/>
            <person name="Chaudhuri R.R."/>
            <person name="La Ragione R."/>
            <person name="Hildebrand F."/>
            <person name="Pallen M.J."/>
        </authorList>
    </citation>
    <scope>NUCLEOTIDE SEQUENCE</scope>
    <source>
        <strain evidence="3">10532</strain>
    </source>
</reference>
<reference evidence="3" key="1">
    <citation type="submission" date="2020-10" db="EMBL/GenBank/DDBJ databases">
        <authorList>
            <person name="Gilroy R."/>
        </authorList>
    </citation>
    <scope>NUCLEOTIDE SEQUENCE</scope>
    <source>
        <strain evidence="3">10532</strain>
    </source>
</reference>
<dbReference type="InterPro" id="IPR029070">
    <property type="entry name" value="Chitinase_insertion_sf"/>
</dbReference>
<evidence type="ECO:0000313" key="4">
    <source>
        <dbReference type="Proteomes" id="UP000823638"/>
    </source>
</evidence>
<dbReference type="SUPFAM" id="SSF51445">
    <property type="entry name" value="(Trans)glycosidases"/>
    <property type="match status" value="1"/>
</dbReference>
<proteinExistence type="predicted"/>
<dbReference type="GO" id="GO:0016787">
    <property type="term" value="F:hydrolase activity"/>
    <property type="evidence" value="ECO:0007669"/>
    <property type="project" value="UniProtKB-KW"/>
</dbReference>
<dbReference type="Pfam" id="PF00704">
    <property type="entry name" value="Glyco_hydro_18"/>
    <property type="match status" value="1"/>
</dbReference>
<accession>A0A9D9HQQ8</accession>
<dbReference type="InterPro" id="IPR011583">
    <property type="entry name" value="Chitinase_II/V-like_cat"/>
</dbReference>
<dbReference type="AlphaFoldDB" id="A0A9D9HQQ8"/>
<evidence type="ECO:0000259" key="2">
    <source>
        <dbReference type="PROSITE" id="PS51910"/>
    </source>
</evidence>
<protein>
    <submittedName>
        <fullName evidence="3">Glycoside hydrolase</fullName>
    </submittedName>
</protein>
<evidence type="ECO:0000313" key="3">
    <source>
        <dbReference type="EMBL" id="MBO8458406.1"/>
    </source>
</evidence>
<feature type="signal peptide" evidence="1">
    <location>
        <begin position="1"/>
        <end position="22"/>
    </location>
</feature>
<dbReference type="PANTHER" id="PTHR46066">
    <property type="entry name" value="CHITINASE DOMAIN-CONTAINING PROTEIN 1 FAMILY MEMBER"/>
    <property type="match status" value="1"/>
</dbReference>
<keyword evidence="1" id="KW-0732">Signal</keyword>